<comment type="subcellular location">
    <subcellularLocation>
        <location evidence="1">Mitochondrion</location>
    </subcellularLocation>
</comment>
<reference evidence="9" key="1">
    <citation type="submission" date="2025-08" db="UniProtKB">
        <authorList>
            <consortium name="RefSeq"/>
        </authorList>
    </citation>
    <scope>IDENTIFICATION</scope>
    <source>
        <tissue evidence="9">Blood</tissue>
    </source>
</reference>
<dbReference type="GO" id="GO:0005743">
    <property type="term" value="C:mitochondrial inner membrane"/>
    <property type="evidence" value="ECO:0007669"/>
    <property type="project" value="UniProtKB-ARBA"/>
</dbReference>
<dbReference type="CDD" id="cd15465">
    <property type="entry name" value="bS6_mito"/>
    <property type="match status" value="1"/>
</dbReference>
<dbReference type="InterPro" id="IPR014717">
    <property type="entry name" value="Transl_elong_EF1B/ribsomal_bS6"/>
</dbReference>
<accession>A0AA97J0Z2</accession>
<dbReference type="InterPro" id="IPR035980">
    <property type="entry name" value="Ribosomal_bS6_sf"/>
</dbReference>
<sequence length="160" mass="18168">MRAAAAASAFKPRRLPAPCLCRNRFHGRSPLLKDPSPQEMPRYELALILKAMQRPEVAATLKRTVETLMERGAVVRNLENLGERTLPYKISKHNQRHTRGGYFLIDFVSPPAAVSVMLEHLGRDIDVIRSTVLKHQVIKTEECMGIIPVNYEDQLITKKK</sequence>
<keyword evidence="8" id="KW-1185">Reference proteome</keyword>
<dbReference type="InterPro" id="IPR000529">
    <property type="entry name" value="Ribosomal_bS6"/>
</dbReference>
<evidence type="ECO:0000313" key="9">
    <source>
        <dbReference type="RefSeq" id="XP_054829242.1"/>
    </source>
</evidence>
<dbReference type="NCBIfam" id="TIGR00166">
    <property type="entry name" value="S6"/>
    <property type="match status" value="1"/>
</dbReference>
<dbReference type="SUPFAM" id="SSF54995">
    <property type="entry name" value="Ribosomal protein S6"/>
    <property type="match status" value="1"/>
</dbReference>
<dbReference type="PANTHER" id="PTHR21011">
    <property type="entry name" value="MITOCHONDRIAL 28S RIBOSOMAL PROTEIN S6"/>
    <property type="match status" value="1"/>
</dbReference>
<evidence type="ECO:0000256" key="3">
    <source>
        <dbReference type="ARBA" id="ARBA00022980"/>
    </source>
</evidence>
<organism evidence="8 9">
    <name type="scientific">Eublepharis macularius</name>
    <name type="common">Leopard gecko</name>
    <name type="synonym">Cyrtodactylus macularius</name>
    <dbReference type="NCBI Taxonomy" id="481883"/>
    <lineage>
        <taxon>Eukaryota</taxon>
        <taxon>Metazoa</taxon>
        <taxon>Chordata</taxon>
        <taxon>Craniata</taxon>
        <taxon>Vertebrata</taxon>
        <taxon>Euteleostomi</taxon>
        <taxon>Lepidosauria</taxon>
        <taxon>Squamata</taxon>
        <taxon>Bifurcata</taxon>
        <taxon>Gekkota</taxon>
        <taxon>Eublepharidae</taxon>
        <taxon>Eublepharinae</taxon>
        <taxon>Eublepharis</taxon>
    </lineage>
</organism>
<dbReference type="KEGG" id="emc:129325546"/>
<dbReference type="AlphaFoldDB" id="A0AA97J0Z2"/>
<comment type="similarity">
    <text evidence="2">Belongs to the bacterial ribosomal protein bS6 family.</text>
</comment>
<evidence type="ECO:0000256" key="1">
    <source>
        <dbReference type="ARBA" id="ARBA00004173"/>
    </source>
</evidence>
<proteinExistence type="inferred from homology"/>
<dbReference type="GO" id="GO:0070181">
    <property type="term" value="F:small ribosomal subunit rRNA binding"/>
    <property type="evidence" value="ECO:0007669"/>
    <property type="project" value="TreeGrafter"/>
</dbReference>
<evidence type="ECO:0000256" key="6">
    <source>
        <dbReference type="ARBA" id="ARBA00035170"/>
    </source>
</evidence>
<dbReference type="GO" id="GO:0006412">
    <property type="term" value="P:translation"/>
    <property type="evidence" value="ECO:0007669"/>
    <property type="project" value="InterPro"/>
</dbReference>
<evidence type="ECO:0000256" key="4">
    <source>
        <dbReference type="ARBA" id="ARBA00023128"/>
    </source>
</evidence>
<name>A0AA97J0Z2_EUBMA</name>
<dbReference type="FunFam" id="3.30.70.60:FF:000008">
    <property type="entry name" value="28S ribosomal protein S6, mitochondrial"/>
    <property type="match status" value="1"/>
</dbReference>
<evidence type="ECO:0000313" key="8">
    <source>
        <dbReference type="Proteomes" id="UP001190640"/>
    </source>
</evidence>
<evidence type="ECO:0000256" key="5">
    <source>
        <dbReference type="ARBA" id="ARBA00023274"/>
    </source>
</evidence>
<dbReference type="Proteomes" id="UP001190640">
    <property type="component" value="Chromosome 3"/>
</dbReference>
<dbReference type="PANTHER" id="PTHR21011:SF1">
    <property type="entry name" value="SMALL RIBOSOMAL SUBUNIT PROTEIN BS6M"/>
    <property type="match status" value="1"/>
</dbReference>
<dbReference type="CTD" id="64968"/>
<keyword evidence="3 9" id="KW-0689">Ribosomal protein</keyword>
<dbReference type="Pfam" id="PF01250">
    <property type="entry name" value="Ribosomal_S6"/>
    <property type="match status" value="1"/>
</dbReference>
<dbReference type="Gene3D" id="3.30.70.60">
    <property type="match status" value="1"/>
</dbReference>
<keyword evidence="5" id="KW-0687">Ribonucleoprotein</keyword>
<evidence type="ECO:0000256" key="2">
    <source>
        <dbReference type="ARBA" id="ARBA00009512"/>
    </source>
</evidence>
<dbReference type="GeneID" id="129325546"/>
<dbReference type="GO" id="GO:0003735">
    <property type="term" value="F:structural constituent of ribosome"/>
    <property type="evidence" value="ECO:0007669"/>
    <property type="project" value="InterPro"/>
</dbReference>
<protein>
    <recommendedName>
        <fullName evidence="6">Small ribosomal subunit protein bS6m</fullName>
    </recommendedName>
    <alternativeName>
        <fullName evidence="7">28S ribosomal protein S6, mitochondrial</fullName>
    </alternativeName>
</protein>
<dbReference type="GO" id="GO:0005763">
    <property type="term" value="C:mitochondrial small ribosomal subunit"/>
    <property type="evidence" value="ECO:0007669"/>
    <property type="project" value="UniProtKB-ARBA"/>
</dbReference>
<gene>
    <name evidence="9" type="primary">MRPS6</name>
</gene>
<dbReference type="RefSeq" id="XP_054829242.1">
    <property type="nucleotide sequence ID" value="XM_054973267.1"/>
</dbReference>
<evidence type="ECO:0000256" key="7">
    <source>
        <dbReference type="ARBA" id="ARBA00035365"/>
    </source>
</evidence>
<keyword evidence="4" id="KW-0496">Mitochondrion</keyword>